<dbReference type="PANTHER" id="PTHR43130">
    <property type="entry name" value="ARAC-FAMILY TRANSCRIPTIONAL REGULATOR"/>
    <property type="match status" value="1"/>
</dbReference>
<comment type="caution">
    <text evidence="2">The sequence shown here is derived from an EMBL/GenBank/DDBJ whole genome shotgun (WGS) entry which is preliminary data.</text>
</comment>
<proteinExistence type="predicted"/>
<name>C8PLP8_9BACT</name>
<evidence type="ECO:0000313" key="2">
    <source>
        <dbReference type="EMBL" id="EEV16360.1"/>
    </source>
</evidence>
<dbReference type="eggNOG" id="COG0693">
    <property type="taxonomic scope" value="Bacteria"/>
</dbReference>
<dbReference type="InterPro" id="IPR002818">
    <property type="entry name" value="DJ-1/PfpI"/>
</dbReference>
<dbReference type="AlphaFoldDB" id="C8PLP8"/>
<reference evidence="2 3" key="1">
    <citation type="submission" date="2009-07" db="EMBL/GenBank/DDBJ databases">
        <authorList>
            <person name="Madupu R."/>
            <person name="Sebastian Y."/>
            <person name="Durkin A.S."/>
            <person name="Torralba M."/>
            <person name="Methe B."/>
            <person name="Sutton G.G."/>
            <person name="Strausberg R.L."/>
            <person name="Nelson K.E."/>
        </authorList>
    </citation>
    <scope>NUCLEOTIDE SEQUENCE [LARGE SCALE GENOMIC DNA]</scope>
    <source>
        <strain evidence="2 3">RM3268</strain>
    </source>
</reference>
<dbReference type="PANTHER" id="PTHR43130:SF2">
    <property type="entry name" value="DJ-1_PFPI DOMAIN-CONTAINING PROTEIN"/>
    <property type="match status" value="1"/>
</dbReference>
<dbReference type="GO" id="GO:0006355">
    <property type="term" value="P:regulation of DNA-templated transcription"/>
    <property type="evidence" value="ECO:0007669"/>
    <property type="project" value="TreeGrafter"/>
</dbReference>
<dbReference type="Proteomes" id="UP000005709">
    <property type="component" value="Unassembled WGS sequence"/>
</dbReference>
<dbReference type="EMBL" id="ACYG01000032">
    <property type="protein sequence ID" value="EEV16360.1"/>
    <property type="molecule type" value="Genomic_DNA"/>
</dbReference>
<feature type="domain" description="DJ-1/PfpI" evidence="1">
    <location>
        <begin position="51"/>
        <end position="179"/>
    </location>
</feature>
<dbReference type="Pfam" id="PF01965">
    <property type="entry name" value="DJ-1_PfpI"/>
    <property type="match status" value="1"/>
</dbReference>
<dbReference type="STRING" id="824.CGRAC_1525"/>
<protein>
    <submittedName>
        <fullName evidence="2">DJ-1/PfpI family protein</fullName>
    </submittedName>
</protein>
<dbReference type="SUPFAM" id="SSF52317">
    <property type="entry name" value="Class I glutamine amidotransferase-like"/>
    <property type="match status" value="1"/>
</dbReference>
<dbReference type="InterPro" id="IPR052158">
    <property type="entry name" value="INH-QAR"/>
</dbReference>
<evidence type="ECO:0000259" key="1">
    <source>
        <dbReference type="Pfam" id="PF01965"/>
    </source>
</evidence>
<dbReference type="InterPro" id="IPR029062">
    <property type="entry name" value="Class_I_gatase-like"/>
</dbReference>
<sequence length="207" mass="22532">MSDKFKGRIMKNLALVMFSGQTHLDFVGFYDCMLRLKAVHPQLEMRFCSRERQVSDSGGLTIDAGEITTDLGGFDAVFVPGGMATRRLKDDAGFISWLATARDAKYKFSVCTGSLLLGAAGFLRGRRATTHPLCYDLLAPYCADMVHERLVRESLPAGGEIITAGGVSSSIELGLCVIEKFAGVQAREAAAAAMDYPYYGLRSKLVR</sequence>
<dbReference type="Gene3D" id="3.40.50.880">
    <property type="match status" value="1"/>
</dbReference>
<accession>C8PLP8</accession>
<organism evidence="2 3">
    <name type="scientific">Campylobacter gracilis RM3268</name>
    <dbReference type="NCBI Taxonomy" id="553220"/>
    <lineage>
        <taxon>Bacteria</taxon>
        <taxon>Pseudomonadati</taxon>
        <taxon>Campylobacterota</taxon>
        <taxon>Epsilonproteobacteria</taxon>
        <taxon>Campylobacterales</taxon>
        <taxon>Campylobacteraceae</taxon>
        <taxon>Campylobacter</taxon>
    </lineage>
</organism>
<keyword evidence="3" id="KW-1185">Reference proteome</keyword>
<gene>
    <name evidence="2" type="ORF">CAMGR0001_2058</name>
</gene>
<evidence type="ECO:0000313" key="3">
    <source>
        <dbReference type="Proteomes" id="UP000005709"/>
    </source>
</evidence>